<organism evidence="5 6">
    <name type="scientific">Bosea lathyri</name>
    <dbReference type="NCBI Taxonomy" id="1036778"/>
    <lineage>
        <taxon>Bacteria</taxon>
        <taxon>Pseudomonadati</taxon>
        <taxon>Pseudomonadota</taxon>
        <taxon>Alphaproteobacteria</taxon>
        <taxon>Hyphomicrobiales</taxon>
        <taxon>Boseaceae</taxon>
        <taxon>Bosea</taxon>
    </lineage>
</organism>
<dbReference type="Gene3D" id="3.40.190.10">
    <property type="entry name" value="Periplasmic binding protein-like II"/>
    <property type="match status" value="1"/>
</dbReference>
<evidence type="ECO:0000256" key="4">
    <source>
        <dbReference type="SAM" id="SignalP"/>
    </source>
</evidence>
<proteinExistence type="predicted"/>
<keyword evidence="3" id="KW-0479">Metal-binding</keyword>
<evidence type="ECO:0000256" key="1">
    <source>
        <dbReference type="ARBA" id="ARBA00022729"/>
    </source>
</evidence>
<gene>
    <name evidence="5" type="ORF">SAMN04488115_11718</name>
</gene>
<dbReference type="OrthoDB" id="9769764at2"/>
<dbReference type="GO" id="GO:0046872">
    <property type="term" value="F:metal ion binding"/>
    <property type="evidence" value="ECO:0007669"/>
    <property type="project" value="UniProtKB-KW"/>
</dbReference>
<reference evidence="5 6" key="1">
    <citation type="submission" date="2016-10" db="EMBL/GenBank/DDBJ databases">
        <authorList>
            <person name="de Groot N.N."/>
        </authorList>
    </citation>
    <scope>NUCLEOTIDE SEQUENCE [LARGE SCALE GENOMIC DNA]</scope>
    <source>
        <strain evidence="5 6">DSM 26656</strain>
    </source>
</reference>
<dbReference type="PANTHER" id="PTHR33376:SF5">
    <property type="entry name" value="EXTRACYTOPLASMIC SOLUTE RECEPTOR PROTEIN"/>
    <property type="match status" value="1"/>
</dbReference>
<name>A0A1H6D6E4_9HYPH</name>
<dbReference type="AlphaFoldDB" id="A0A1H6D6E4"/>
<dbReference type="PIRSF" id="PIRSF039026">
    <property type="entry name" value="SiaP"/>
    <property type="match status" value="1"/>
</dbReference>
<feature type="binding site" evidence="3">
    <location>
        <position position="217"/>
    </location>
    <ligand>
        <name>Na(+)</name>
        <dbReference type="ChEBI" id="CHEBI:29101"/>
    </ligand>
</feature>
<keyword evidence="6" id="KW-1185">Reference proteome</keyword>
<dbReference type="Gene3D" id="3.40.190.170">
    <property type="entry name" value="Bacterial extracellular solute-binding protein, family 7"/>
    <property type="match status" value="1"/>
</dbReference>
<evidence type="ECO:0000256" key="2">
    <source>
        <dbReference type="PIRSR" id="PIRSR039026-1"/>
    </source>
</evidence>
<dbReference type="InterPro" id="IPR018389">
    <property type="entry name" value="DctP_fam"/>
</dbReference>
<dbReference type="GO" id="GO:0031317">
    <property type="term" value="C:tripartite ATP-independent periplasmic transporter complex"/>
    <property type="evidence" value="ECO:0007669"/>
    <property type="project" value="InterPro"/>
</dbReference>
<feature type="binding site" evidence="3">
    <location>
        <position position="216"/>
    </location>
    <ligand>
        <name>substrate</name>
    </ligand>
</feature>
<dbReference type="Pfam" id="PF03480">
    <property type="entry name" value="DctP"/>
    <property type="match status" value="1"/>
</dbReference>
<dbReference type="InterPro" id="IPR038404">
    <property type="entry name" value="TRAP_DctP_sf"/>
</dbReference>
<protein>
    <submittedName>
        <fullName evidence="5">TRAP-type mannitol/chloroaromatic compound transport system, substrate-binding protein</fullName>
    </submittedName>
</protein>
<dbReference type="EMBL" id="FNUY01000017">
    <property type="protein sequence ID" value="SEG80841.1"/>
    <property type="molecule type" value="Genomic_DNA"/>
</dbReference>
<sequence>MKRRSFLKGAGVGVGVGAAAGIASPAIAQSAPTVTWRLASSYPKSLDTLYGSCTYLSEAVSAITDGKFKIQVFATGEIVPALQVADAVTNGTVEMGHSGSYFYTGKDTAFAFGTVIPWGPNSRQMQGWLFHAGGLELLNEFYAKFNIYNLPAGNTGAQMGGWFRKEIKSAADLQGLKMRIGGLGGNVLQKMGVVPQQLGAGDIYPALERGVLDAVEFVGPADDEKLGFAKVAPYYYYPGFWDGSAELSFFINLEKWNSLPPIYQKVLRTCAMAAGHDMQAKYDVLNPAALKRLVAGGAQLRPLPNDILKSSYKITKDLYAEMSAANPNFKKIYDHLWAFQQDSLRYWQISDFSFDYMAVTALQQRWADG</sequence>
<dbReference type="PANTHER" id="PTHR33376">
    <property type="match status" value="1"/>
</dbReference>
<feature type="signal peptide" evidence="4">
    <location>
        <begin position="1"/>
        <end position="28"/>
    </location>
</feature>
<evidence type="ECO:0000256" key="3">
    <source>
        <dbReference type="PIRSR" id="PIRSR039026-2"/>
    </source>
</evidence>
<accession>A0A1H6D6E4</accession>
<dbReference type="PROSITE" id="PS51318">
    <property type="entry name" value="TAT"/>
    <property type="match status" value="1"/>
</dbReference>
<dbReference type="Proteomes" id="UP000236743">
    <property type="component" value="Unassembled WGS sequence"/>
</dbReference>
<dbReference type="GO" id="GO:0055085">
    <property type="term" value="P:transmembrane transport"/>
    <property type="evidence" value="ECO:0007669"/>
    <property type="project" value="InterPro"/>
</dbReference>
<dbReference type="InterPro" id="IPR006311">
    <property type="entry name" value="TAT_signal"/>
</dbReference>
<evidence type="ECO:0000313" key="5">
    <source>
        <dbReference type="EMBL" id="SEG80841.1"/>
    </source>
</evidence>
<dbReference type="InterPro" id="IPR026289">
    <property type="entry name" value="SBP_TakP-like"/>
</dbReference>
<feature type="binding site" evidence="3">
    <location>
        <position position="242"/>
    </location>
    <ligand>
        <name>substrate</name>
    </ligand>
</feature>
<feature type="chain" id="PRO_5009295565" evidence="4">
    <location>
        <begin position="29"/>
        <end position="369"/>
    </location>
</feature>
<dbReference type="RefSeq" id="WP_103875434.1">
    <property type="nucleotide sequence ID" value="NZ_FNUY01000017.1"/>
</dbReference>
<feature type="binding site" evidence="2">
    <location>
        <position position="179"/>
    </location>
    <ligand>
        <name>substrate</name>
    </ligand>
</feature>
<feature type="binding site" evidence="2">
    <location>
        <position position="158"/>
    </location>
    <ligand>
        <name>substrate</name>
    </ligand>
</feature>
<evidence type="ECO:0000313" key="6">
    <source>
        <dbReference type="Proteomes" id="UP000236743"/>
    </source>
</evidence>
<keyword evidence="1 4" id="KW-0732">Signal</keyword>